<sequence length="197" mass="21954">MNRREALKSTSMILGVALSGSTVAALMQSCGQSTSLKWTPQVLEKKQAQTLSAIVDRILPKTDTPGAVEVGVDEFIDKMLSHVFPDEVKKGFMHGLDSFNQNAKDKFGEDFIKSSPDQQDQLIREYEEKSEPLPGSMWGFSFGDPSSFPFYRMMKELALLGYFHSEKIGKEVLAYDPIPGPYQGCIPYGDVGKNWTE</sequence>
<feature type="signal peptide" evidence="1">
    <location>
        <begin position="1"/>
        <end position="24"/>
    </location>
</feature>
<proteinExistence type="predicted"/>
<feature type="chain" id="PRO_5045377766" evidence="1">
    <location>
        <begin position="25"/>
        <end position="197"/>
    </location>
</feature>
<dbReference type="EMBL" id="JBHSJJ010000009">
    <property type="protein sequence ID" value="MFC4873206.1"/>
    <property type="molecule type" value="Genomic_DNA"/>
</dbReference>
<comment type="caution">
    <text evidence="2">The sequence shown here is derived from an EMBL/GenBank/DDBJ whole genome shotgun (WGS) entry which is preliminary data.</text>
</comment>
<dbReference type="InterPro" id="IPR027056">
    <property type="entry name" value="Gluconate_2DH_su3"/>
</dbReference>
<dbReference type="EC" id="1.-.-.-" evidence="2"/>
<accession>A0ABV9T3Z9</accession>
<dbReference type="Pfam" id="PF13618">
    <property type="entry name" value="Gluconate_2-dh3"/>
    <property type="match status" value="1"/>
</dbReference>
<protein>
    <submittedName>
        <fullName evidence="2">Gluconate 2-dehydrogenase subunit 3 family protein</fullName>
        <ecNumber evidence="2">1.-.-.-</ecNumber>
    </submittedName>
</protein>
<name>A0ABV9T3Z9_9BACT</name>
<dbReference type="GO" id="GO:0016491">
    <property type="term" value="F:oxidoreductase activity"/>
    <property type="evidence" value="ECO:0007669"/>
    <property type="project" value="UniProtKB-KW"/>
</dbReference>
<keyword evidence="3" id="KW-1185">Reference proteome</keyword>
<evidence type="ECO:0000313" key="3">
    <source>
        <dbReference type="Proteomes" id="UP001595818"/>
    </source>
</evidence>
<gene>
    <name evidence="2" type="ORF">ACFPFU_16015</name>
</gene>
<dbReference type="PROSITE" id="PS51257">
    <property type="entry name" value="PROKAR_LIPOPROTEIN"/>
    <property type="match status" value="1"/>
</dbReference>
<keyword evidence="1" id="KW-0732">Signal</keyword>
<keyword evidence="2" id="KW-0560">Oxidoreductase</keyword>
<evidence type="ECO:0000256" key="1">
    <source>
        <dbReference type="SAM" id="SignalP"/>
    </source>
</evidence>
<dbReference type="Proteomes" id="UP001595818">
    <property type="component" value="Unassembled WGS sequence"/>
</dbReference>
<dbReference type="RefSeq" id="WP_377065831.1">
    <property type="nucleotide sequence ID" value="NZ_JBHSJJ010000009.1"/>
</dbReference>
<evidence type="ECO:0000313" key="2">
    <source>
        <dbReference type="EMBL" id="MFC4873206.1"/>
    </source>
</evidence>
<reference evidence="3" key="1">
    <citation type="journal article" date="2019" name="Int. J. Syst. Evol. Microbiol.">
        <title>The Global Catalogue of Microorganisms (GCM) 10K type strain sequencing project: providing services to taxonomists for standard genome sequencing and annotation.</title>
        <authorList>
            <consortium name="The Broad Institute Genomics Platform"/>
            <consortium name="The Broad Institute Genome Sequencing Center for Infectious Disease"/>
            <person name="Wu L."/>
            <person name="Ma J."/>
        </authorList>
    </citation>
    <scope>NUCLEOTIDE SEQUENCE [LARGE SCALE GENOMIC DNA]</scope>
    <source>
        <strain evidence="3">CGMCC 4.7466</strain>
    </source>
</reference>
<organism evidence="2 3">
    <name type="scientific">Negadavirga shengliensis</name>
    <dbReference type="NCBI Taxonomy" id="1389218"/>
    <lineage>
        <taxon>Bacteria</taxon>
        <taxon>Pseudomonadati</taxon>
        <taxon>Bacteroidota</taxon>
        <taxon>Cytophagia</taxon>
        <taxon>Cytophagales</taxon>
        <taxon>Cyclobacteriaceae</taxon>
        <taxon>Negadavirga</taxon>
    </lineage>
</organism>